<dbReference type="EMBL" id="AP023366">
    <property type="protein sequence ID" value="BCJ85391.1"/>
    <property type="molecule type" value="Genomic_DNA"/>
</dbReference>
<organism evidence="8 9">
    <name type="scientific">Effusibacillus dendaii</name>
    <dbReference type="NCBI Taxonomy" id="2743772"/>
    <lineage>
        <taxon>Bacteria</taxon>
        <taxon>Bacillati</taxon>
        <taxon>Bacillota</taxon>
        <taxon>Bacilli</taxon>
        <taxon>Bacillales</taxon>
        <taxon>Alicyclobacillaceae</taxon>
        <taxon>Effusibacillus</taxon>
    </lineage>
</organism>
<dbReference type="KEGG" id="eff:skT53_03760"/>
<reference evidence="8 9" key="1">
    <citation type="submission" date="2020-08" db="EMBL/GenBank/DDBJ databases">
        <title>Complete Genome Sequence of Effusibacillus dendaii Strain skT53, Isolated from Farmland soil.</title>
        <authorList>
            <person name="Konishi T."/>
            <person name="Kawasaki H."/>
        </authorList>
    </citation>
    <scope>NUCLEOTIDE SEQUENCE [LARGE SCALE GENOMIC DNA]</scope>
    <source>
        <strain evidence="9">skT53</strain>
    </source>
</reference>
<dbReference type="Gene3D" id="3.30.2350.10">
    <property type="entry name" value="Pseudouridine synthase"/>
    <property type="match status" value="1"/>
</dbReference>
<evidence type="ECO:0000313" key="8">
    <source>
        <dbReference type="EMBL" id="BCJ85391.1"/>
    </source>
</evidence>
<comment type="function">
    <text evidence="6">Responsible for synthesis of pseudouridine from uracil.</text>
</comment>
<dbReference type="InterPro" id="IPR020103">
    <property type="entry name" value="PsdUridine_synth_cat_dom_sf"/>
</dbReference>
<dbReference type="PANTHER" id="PTHR21600:SF44">
    <property type="entry name" value="RIBOSOMAL LARGE SUBUNIT PSEUDOURIDINE SYNTHASE D"/>
    <property type="match status" value="1"/>
</dbReference>
<dbReference type="PROSITE" id="PS50889">
    <property type="entry name" value="S4"/>
    <property type="match status" value="1"/>
</dbReference>
<dbReference type="GO" id="GO:0009982">
    <property type="term" value="F:pseudouridine synthase activity"/>
    <property type="evidence" value="ECO:0007669"/>
    <property type="project" value="InterPro"/>
</dbReference>
<protein>
    <recommendedName>
        <fullName evidence="6">Pseudouridine synthase</fullName>
        <ecNumber evidence="6">5.4.99.-</ecNumber>
    </recommendedName>
</protein>
<dbReference type="PROSITE" id="PS01129">
    <property type="entry name" value="PSI_RLU"/>
    <property type="match status" value="1"/>
</dbReference>
<dbReference type="SUPFAM" id="SSF55120">
    <property type="entry name" value="Pseudouridine synthase"/>
    <property type="match status" value="1"/>
</dbReference>
<dbReference type="GO" id="GO:0003723">
    <property type="term" value="F:RNA binding"/>
    <property type="evidence" value="ECO:0007669"/>
    <property type="project" value="UniProtKB-KW"/>
</dbReference>
<dbReference type="GO" id="GO:0000455">
    <property type="term" value="P:enzyme-directed rRNA pseudouridine synthesis"/>
    <property type="evidence" value="ECO:0007669"/>
    <property type="project" value="TreeGrafter"/>
</dbReference>
<evidence type="ECO:0000256" key="6">
    <source>
        <dbReference type="RuleBase" id="RU362028"/>
    </source>
</evidence>
<comment type="similarity">
    <text evidence="2 6">Belongs to the pseudouridine synthase RluA family.</text>
</comment>
<dbReference type="SUPFAM" id="SSF55174">
    <property type="entry name" value="Alpha-L RNA-binding motif"/>
    <property type="match status" value="1"/>
</dbReference>
<dbReference type="CDD" id="cd02869">
    <property type="entry name" value="PseudoU_synth_RluA_like"/>
    <property type="match status" value="1"/>
</dbReference>
<evidence type="ECO:0000256" key="2">
    <source>
        <dbReference type="ARBA" id="ARBA00010876"/>
    </source>
</evidence>
<dbReference type="CDD" id="cd00165">
    <property type="entry name" value="S4"/>
    <property type="match status" value="1"/>
</dbReference>
<dbReference type="InterPro" id="IPR006145">
    <property type="entry name" value="PsdUridine_synth_RsuA/RluA"/>
</dbReference>
<evidence type="ECO:0000256" key="5">
    <source>
        <dbReference type="PROSITE-ProRule" id="PRU00182"/>
    </source>
</evidence>
<dbReference type="EC" id="5.4.99.-" evidence="6"/>
<accession>A0A7I8DBT6</accession>
<evidence type="ECO:0000259" key="7">
    <source>
        <dbReference type="Pfam" id="PF00849"/>
    </source>
</evidence>
<dbReference type="InterPro" id="IPR006224">
    <property type="entry name" value="PsdUridine_synth_RluA-like_CS"/>
</dbReference>
<gene>
    <name evidence="8" type="primary">rluD2</name>
    <name evidence="8" type="ORF">skT53_03760</name>
</gene>
<dbReference type="GO" id="GO:0140098">
    <property type="term" value="F:catalytic activity, acting on RNA"/>
    <property type="evidence" value="ECO:0007669"/>
    <property type="project" value="UniProtKB-ARBA"/>
</dbReference>
<name>A0A7I8DBT6_9BACL</name>
<dbReference type="NCBIfam" id="TIGR00005">
    <property type="entry name" value="rluA_subfam"/>
    <property type="match status" value="1"/>
</dbReference>
<evidence type="ECO:0000256" key="4">
    <source>
        <dbReference type="PIRSR" id="PIRSR606225-1"/>
    </source>
</evidence>
<evidence type="ECO:0000313" key="9">
    <source>
        <dbReference type="Proteomes" id="UP000593802"/>
    </source>
</evidence>
<keyword evidence="3 6" id="KW-0413">Isomerase</keyword>
<sequence length="317" mass="36076">MVTGSDNKNRHTVVSSVIPDDYDGKMVKEFIRNRLQISRRFLRKIVQEQGVRVNGLPVFLTSRLRSGDLLELFHEPERSEFIRPETMPLDIVYEDADLLVLNKPAGQVVHPTKGHYEGTLANGVVDYWQRKGETARFRPLHRLDKDTTGLLLITKNQYAHHKLSQQLLAKKVRREYFAIVHGNLREEELTIRAPIRRLEGHPTARTVASDGQTAVTHVSVFERLAEGTVVRLRLETGRTHQIRVHMSHIGHPLYGDPLYGIGEPDGINRQALHAVKLCCTHPRIGTHLEWQAELPADMKMLLHLLRNGQPNLNSKGG</sequence>
<keyword evidence="9" id="KW-1185">Reference proteome</keyword>
<dbReference type="Proteomes" id="UP000593802">
    <property type="component" value="Chromosome"/>
</dbReference>
<dbReference type="Pfam" id="PF00849">
    <property type="entry name" value="PseudoU_synth_2"/>
    <property type="match status" value="1"/>
</dbReference>
<comment type="catalytic activity">
    <reaction evidence="1 6">
        <text>a uridine in RNA = a pseudouridine in RNA</text>
        <dbReference type="Rhea" id="RHEA:48348"/>
        <dbReference type="Rhea" id="RHEA-COMP:12068"/>
        <dbReference type="Rhea" id="RHEA-COMP:12069"/>
        <dbReference type="ChEBI" id="CHEBI:65314"/>
        <dbReference type="ChEBI" id="CHEBI:65315"/>
    </reaction>
</comment>
<evidence type="ECO:0000256" key="3">
    <source>
        <dbReference type="ARBA" id="ARBA00023235"/>
    </source>
</evidence>
<dbReference type="RefSeq" id="WP_200759521.1">
    <property type="nucleotide sequence ID" value="NZ_AP023366.1"/>
</dbReference>
<keyword evidence="5" id="KW-0694">RNA-binding</keyword>
<feature type="domain" description="Pseudouridine synthase RsuA/RluA-like" evidence="7">
    <location>
        <begin position="97"/>
        <end position="248"/>
    </location>
</feature>
<proteinExistence type="inferred from homology"/>
<dbReference type="InterPro" id="IPR050188">
    <property type="entry name" value="RluA_PseudoU_synthase"/>
</dbReference>
<dbReference type="InterPro" id="IPR006225">
    <property type="entry name" value="PsdUridine_synth_RluC/D"/>
</dbReference>
<dbReference type="AlphaFoldDB" id="A0A7I8DBT6"/>
<feature type="active site" evidence="4">
    <location>
        <position position="144"/>
    </location>
</feature>
<dbReference type="PANTHER" id="PTHR21600">
    <property type="entry name" value="MITOCHONDRIAL RNA PSEUDOURIDINE SYNTHASE"/>
    <property type="match status" value="1"/>
</dbReference>
<evidence type="ECO:0000256" key="1">
    <source>
        <dbReference type="ARBA" id="ARBA00000073"/>
    </source>
</evidence>